<evidence type="ECO:0008006" key="3">
    <source>
        <dbReference type="Google" id="ProtNLM"/>
    </source>
</evidence>
<dbReference type="Proteomes" id="UP000635278">
    <property type="component" value="Unassembled WGS sequence"/>
</dbReference>
<accession>A0ABX0JSK8</accession>
<sequence length="350" mass="37710">MALLSSTCLTLADWASRRGPDGGIDDIVNLLSQTNEILLDMLWKEGNLPTGNKTTVRRGLPAATWRMLYGGVPRSKSTTAQITDTCGMLEAYALVDKDLARLEGDSAAYRLSEDMAFIEGMNQQMARTLFYGNEQADLGAFTGLAPRYNTLQTAKAASAVNVMNGGGTGSTNTSIWLCCWGPTNGFGIFPKGSAAGLQVNDVTTDAPVLDENGNPFQALQTHYKWDCGLTVRDWRYFGRIANIDVSTLTGTSAPNLIALMTALTYKMPTMPRTATNIQTATMANGGAPLSFGKPAFYVNRTIATALSLQAMNKTNVLLSLQEWDGMPTLMFRGIPIRVCDAIMNTEAAVV</sequence>
<dbReference type="EMBL" id="WOTB01000020">
    <property type="protein sequence ID" value="NHN85797.1"/>
    <property type="molecule type" value="Genomic_DNA"/>
</dbReference>
<proteinExistence type="predicted"/>
<dbReference type="InterPro" id="IPR048813">
    <property type="entry name" value="GP7-like"/>
</dbReference>
<dbReference type="RefSeq" id="WP_173584188.1">
    <property type="nucleotide sequence ID" value="NZ_WOTB01000020.1"/>
</dbReference>
<keyword evidence="2" id="KW-1185">Reference proteome</keyword>
<organism evidence="1 2">
    <name type="scientific">Acetobacter musti</name>
    <dbReference type="NCBI Taxonomy" id="864732"/>
    <lineage>
        <taxon>Bacteria</taxon>
        <taxon>Pseudomonadati</taxon>
        <taxon>Pseudomonadota</taxon>
        <taxon>Alphaproteobacteria</taxon>
        <taxon>Acetobacterales</taxon>
        <taxon>Acetobacteraceae</taxon>
        <taxon>Acetobacter</taxon>
    </lineage>
</organism>
<name>A0ABX0JSK8_9PROT</name>
<dbReference type="NCBIfam" id="NF045672">
    <property type="entry name" value="MCP_gp7_epsi_15"/>
    <property type="match status" value="1"/>
</dbReference>
<evidence type="ECO:0000313" key="1">
    <source>
        <dbReference type="EMBL" id="NHN85797.1"/>
    </source>
</evidence>
<comment type="caution">
    <text evidence="1">The sequence shown here is derived from an EMBL/GenBank/DDBJ whole genome shotgun (WGS) entry which is preliminary data.</text>
</comment>
<protein>
    <recommendedName>
        <fullName evidence="3">Phage capsid protein</fullName>
    </recommendedName>
</protein>
<dbReference type="Pfam" id="PF20911">
    <property type="entry name" value="GP7"/>
    <property type="match status" value="1"/>
</dbReference>
<reference evidence="1 2" key="1">
    <citation type="journal article" date="2020" name="Int. J. Syst. Evol. Microbiol.">
        <title>Novel acetic acid bacteria from cider fermentations: Acetobacter conturbans sp. nov. and Acetobacter fallax sp. nov.</title>
        <authorList>
            <person name="Sombolestani A.S."/>
            <person name="Cleenwerck I."/>
            <person name="Cnockaert M."/>
            <person name="Borremans W."/>
            <person name="Wieme A.D."/>
            <person name="De Vuyst L."/>
            <person name="Vandamme P."/>
        </authorList>
    </citation>
    <scope>NUCLEOTIDE SEQUENCE [LARGE SCALE GENOMIC DNA]</scope>
    <source>
        <strain evidence="1 2">LMG 30640</strain>
    </source>
</reference>
<evidence type="ECO:0000313" key="2">
    <source>
        <dbReference type="Proteomes" id="UP000635278"/>
    </source>
</evidence>
<gene>
    <name evidence="1" type="ORF">GOB93_14265</name>
</gene>